<evidence type="ECO:0000313" key="2">
    <source>
        <dbReference type="EMBL" id="KIJ92574.1"/>
    </source>
</evidence>
<evidence type="ECO:0000256" key="1">
    <source>
        <dbReference type="SAM" id="MobiDB-lite"/>
    </source>
</evidence>
<dbReference type="HOGENOM" id="CLU_2850063_0_0_1"/>
<dbReference type="AlphaFoldDB" id="A0A0C9WI99"/>
<feature type="compositionally biased region" description="Polar residues" evidence="1">
    <location>
        <begin position="42"/>
        <end position="55"/>
    </location>
</feature>
<reference evidence="2 3" key="1">
    <citation type="submission" date="2014-04" db="EMBL/GenBank/DDBJ databases">
        <authorList>
            <consortium name="DOE Joint Genome Institute"/>
            <person name="Kuo A."/>
            <person name="Kohler A."/>
            <person name="Nagy L.G."/>
            <person name="Floudas D."/>
            <person name="Copeland A."/>
            <person name="Barry K.W."/>
            <person name="Cichocki N."/>
            <person name="Veneault-Fourrey C."/>
            <person name="LaButti K."/>
            <person name="Lindquist E.A."/>
            <person name="Lipzen A."/>
            <person name="Lundell T."/>
            <person name="Morin E."/>
            <person name="Murat C."/>
            <person name="Sun H."/>
            <person name="Tunlid A."/>
            <person name="Henrissat B."/>
            <person name="Grigoriev I.V."/>
            <person name="Hibbett D.S."/>
            <person name="Martin F."/>
            <person name="Nordberg H.P."/>
            <person name="Cantor M.N."/>
            <person name="Hua S.X."/>
        </authorList>
    </citation>
    <scope>NUCLEOTIDE SEQUENCE [LARGE SCALE GENOMIC DNA]</scope>
    <source>
        <strain evidence="2 3">LaAM-08-1</strain>
    </source>
</reference>
<name>A0A0C9WI99_9AGAR</name>
<protein>
    <submittedName>
        <fullName evidence="2">Uncharacterized protein</fullName>
    </submittedName>
</protein>
<dbReference type="EMBL" id="KN838900">
    <property type="protein sequence ID" value="KIJ92574.1"/>
    <property type="molecule type" value="Genomic_DNA"/>
</dbReference>
<dbReference type="Proteomes" id="UP000054477">
    <property type="component" value="Unassembled WGS sequence"/>
</dbReference>
<feature type="region of interest" description="Disordered" evidence="1">
    <location>
        <begin position="1"/>
        <end position="65"/>
    </location>
</feature>
<organism evidence="2 3">
    <name type="scientific">Laccaria amethystina LaAM-08-1</name>
    <dbReference type="NCBI Taxonomy" id="1095629"/>
    <lineage>
        <taxon>Eukaryota</taxon>
        <taxon>Fungi</taxon>
        <taxon>Dikarya</taxon>
        <taxon>Basidiomycota</taxon>
        <taxon>Agaricomycotina</taxon>
        <taxon>Agaricomycetes</taxon>
        <taxon>Agaricomycetidae</taxon>
        <taxon>Agaricales</taxon>
        <taxon>Agaricineae</taxon>
        <taxon>Hydnangiaceae</taxon>
        <taxon>Laccaria</taxon>
    </lineage>
</organism>
<evidence type="ECO:0000313" key="3">
    <source>
        <dbReference type="Proteomes" id="UP000054477"/>
    </source>
</evidence>
<reference evidence="3" key="2">
    <citation type="submission" date="2015-01" db="EMBL/GenBank/DDBJ databases">
        <title>Evolutionary Origins and Diversification of the Mycorrhizal Mutualists.</title>
        <authorList>
            <consortium name="DOE Joint Genome Institute"/>
            <consortium name="Mycorrhizal Genomics Consortium"/>
            <person name="Kohler A."/>
            <person name="Kuo A."/>
            <person name="Nagy L.G."/>
            <person name="Floudas D."/>
            <person name="Copeland A."/>
            <person name="Barry K.W."/>
            <person name="Cichocki N."/>
            <person name="Veneault-Fourrey C."/>
            <person name="LaButti K."/>
            <person name="Lindquist E.A."/>
            <person name="Lipzen A."/>
            <person name="Lundell T."/>
            <person name="Morin E."/>
            <person name="Murat C."/>
            <person name="Riley R."/>
            <person name="Ohm R."/>
            <person name="Sun H."/>
            <person name="Tunlid A."/>
            <person name="Henrissat B."/>
            <person name="Grigoriev I.V."/>
            <person name="Hibbett D.S."/>
            <person name="Martin F."/>
        </authorList>
    </citation>
    <scope>NUCLEOTIDE SEQUENCE [LARGE SCALE GENOMIC DNA]</scope>
    <source>
        <strain evidence="3">LaAM-08-1</strain>
    </source>
</reference>
<accession>A0A0C9WI99</accession>
<gene>
    <name evidence="2" type="ORF">K443DRAFT_13489</name>
</gene>
<feature type="compositionally biased region" description="Polar residues" evidence="1">
    <location>
        <begin position="1"/>
        <end position="13"/>
    </location>
</feature>
<proteinExistence type="predicted"/>
<sequence>MPTTAHNHSQAPTLNEARPGTPSKKHNQSNATIDECLPPPSTTTRIHQHPLTNADGSPPPPLVEH</sequence>
<keyword evidence="3" id="KW-1185">Reference proteome</keyword>